<reference evidence="2" key="1">
    <citation type="submission" date="2018-08" db="EMBL/GenBank/DDBJ databases">
        <authorList>
            <person name="Rodrigo-Torres L."/>
            <person name="Arahal R. D."/>
            <person name="Lucena T."/>
        </authorList>
    </citation>
    <scope>NUCLEOTIDE SEQUENCE [LARGE SCALE GENOMIC DNA]</scope>
    <source>
        <strain evidence="2">CECT 7235</strain>
    </source>
</reference>
<protein>
    <submittedName>
        <fullName evidence="1">Uncharacterized protein</fullName>
    </submittedName>
</protein>
<evidence type="ECO:0000313" key="2">
    <source>
        <dbReference type="Proteomes" id="UP000272908"/>
    </source>
</evidence>
<sequence>MRVADTQVFIQRIESDYAPDTQPRDDMDDLSQDLGAWHLNMRYSNTEPMPGLDLEARGHRGLLNSQLARLRGPIDG</sequence>
<gene>
    <name evidence="1" type="ORF">ROE7235_03404</name>
</gene>
<dbReference type="InterPro" id="IPR036900">
    <property type="entry name" value="A-D-PHexomutase_C_sf"/>
</dbReference>
<name>A0A3B0MCQ1_9RHOB</name>
<proteinExistence type="predicted"/>
<keyword evidence="2" id="KW-1185">Reference proteome</keyword>
<dbReference type="EMBL" id="UIHC01000061">
    <property type="protein sequence ID" value="SUZ33631.1"/>
    <property type="molecule type" value="Genomic_DNA"/>
</dbReference>
<dbReference type="AlphaFoldDB" id="A0A3B0MCQ1"/>
<dbReference type="Gene3D" id="3.30.310.50">
    <property type="entry name" value="Alpha-D-phosphohexomutase, C-terminal domain"/>
    <property type="match status" value="1"/>
</dbReference>
<evidence type="ECO:0000313" key="1">
    <source>
        <dbReference type="EMBL" id="SUZ33631.1"/>
    </source>
</evidence>
<dbReference type="SUPFAM" id="SSF55957">
    <property type="entry name" value="Phosphoglucomutase, C-terminal domain"/>
    <property type="match status" value="1"/>
</dbReference>
<dbReference type="Proteomes" id="UP000272908">
    <property type="component" value="Unassembled WGS sequence"/>
</dbReference>
<accession>A0A3B0MCQ1</accession>
<organism evidence="1 2">
    <name type="scientific">Roseinatronobacter ekhonensis</name>
    <dbReference type="NCBI Taxonomy" id="254356"/>
    <lineage>
        <taxon>Bacteria</taxon>
        <taxon>Pseudomonadati</taxon>
        <taxon>Pseudomonadota</taxon>
        <taxon>Alphaproteobacteria</taxon>
        <taxon>Rhodobacterales</taxon>
        <taxon>Paracoccaceae</taxon>
        <taxon>Roseinatronobacter</taxon>
    </lineage>
</organism>
<dbReference type="GO" id="GO:0016868">
    <property type="term" value="F:intramolecular phosphotransferase activity"/>
    <property type="evidence" value="ECO:0007669"/>
    <property type="project" value="InterPro"/>
</dbReference>